<feature type="domain" description="WYL" evidence="1">
    <location>
        <begin position="127"/>
        <end position="192"/>
    </location>
</feature>
<dbReference type="InterPro" id="IPR016634">
    <property type="entry name" value="CapW-like"/>
</dbReference>
<organism evidence="4 5">
    <name type="scientific">Paraburkholderia podalyriae</name>
    <dbReference type="NCBI Taxonomy" id="1938811"/>
    <lineage>
        <taxon>Bacteria</taxon>
        <taxon>Pseudomonadati</taxon>
        <taxon>Pseudomonadota</taxon>
        <taxon>Betaproteobacteria</taxon>
        <taxon>Burkholderiales</taxon>
        <taxon>Burkholderiaceae</taxon>
        <taxon>Paraburkholderia</taxon>
    </lineage>
</organism>
<dbReference type="EMBL" id="VZQQ01000003">
    <property type="protein sequence ID" value="MBC8745919.1"/>
    <property type="molecule type" value="Genomic_DNA"/>
</dbReference>
<dbReference type="InterPro" id="IPR051534">
    <property type="entry name" value="CBASS_pafABC_assoc_protein"/>
</dbReference>
<dbReference type="Proteomes" id="UP000736373">
    <property type="component" value="Unassembled WGS sequence"/>
</dbReference>
<evidence type="ECO:0000259" key="1">
    <source>
        <dbReference type="Pfam" id="PF13280"/>
    </source>
</evidence>
<dbReference type="RefSeq" id="WP_187633055.1">
    <property type="nucleotide sequence ID" value="NZ_VZQQ01000003.1"/>
</dbReference>
<dbReference type="Pfam" id="PF26107">
    <property type="entry name" value="BrxR_CTD"/>
    <property type="match status" value="1"/>
</dbReference>
<dbReference type="PROSITE" id="PS52050">
    <property type="entry name" value="WYL"/>
    <property type="match status" value="1"/>
</dbReference>
<accession>A0ABR7PHV8</accession>
<proteinExistence type="predicted"/>
<gene>
    <name evidence="4" type="ORF">F6X42_04525</name>
</gene>
<name>A0ABR7PHV8_9BURK</name>
<dbReference type="InterPro" id="IPR059020">
    <property type="entry name" value="CapW_CTD"/>
</dbReference>
<evidence type="ECO:0000313" key="5">
    <source>
        <dbReference type="Proteomes" id="UP000736373"/>
    </source>
</evidence>
<reference evidence="4 5" key="1">
    <citation type="submission" date="2019-09" db="EMBL/GenBank/DDBJ databases">
        <title>Paraburkholderia podalyriae sp. nov., A South African Podalyria-associated rhizobium.</title>
        <authorList>
            <person name="Mavima L."/>
            <person name="Beukes C.W."/>
            <person name="Palmer M."/>
            <person name="De Meyer S.E."/>
            <person name="James E.K."/>
            <person name="Maluk M."/>
            <person name="Avontuur J.R."/>
            <person name="Chan W.Y."/>
            <person name="Venter S.N."/>
            <person name="Steenkamp E.T."/>
        </authorList>
    </citation>
    <scope>NUCLEOTIDE SEQUENCE [LARGE SCALE GENOMIC DNA]</scope>
    <source>
        <strain evidence="4 5">WC7.3b</strain>
    </source>
</reference>
<dbReference type="InterPro" id="IPR026881">
    <property type="entry name" value="WYL_dom"/>
</dbReference>
<dbReference type="InterPro" id="IPR059019">
    <property type="entry name" value="WHD_CapW"/>
</dbReference>
<feature type="domain" description="DNA-binding transcriptional repressor CapW winged helix-turn-helix" evidence="3">
    <location>
        <begin position="13"/>
        <end position="92"/>
    </location>
</feature>
<feature type="domain" description="DNA-binding transcriptional repressor CapW C-terminal dimerisation" evidence="2">
    <location>
        <begin position="215"/>
        <end position="283"/>
    </location>
</feature>
<dbReference type="Pfam" id="PF26109">
    <property type="entry name" value="WHD_BrxR"/>
    <property type="match status" value="1"/>
</dbReference>
<dbReference type="Pfam" id="PF13280">
    <property type="entry name" value="WYL"/>
    <property type="match status" value="1"/>
</dbReference>
<comment type="caution">
    <text evidence="4">The sequence shown here is derived from an EMBL/GenBank/DDBJ whole genome shotgun (WGS) entry which is preliminary data.</text>
</comment>
<evidence type="ECO:0000259" key="2">
    <source>
        <dbReference type="Pfam" id="PF26107"/>
    </source>
</evidence>
<dbReference type="PIRSF" id="PIRSF015558">
    <property type="entry name" value="Txn_reg_DeoR_prd"/>
    <property type="match status" value="1"/>
</dbReference>
<evidence type="ECO:0000259" key="3">
    <source>
        <dbReference type="Pfam" id="PF26109"/>
    </source>
</evidence>
<evidence type="ECO:0000313" key="4">
    <source>
        <dbReference type="EMBL" id="MBC8745919.1"/>
    </source>
</evidence>
<dbReference type="PANTHER" id="PTHR34580:SF3">
    <property type="entry name" value="PROTEIN PAFB"/>
    <property type="match status" value="1"/>
</dbReference>
<sequence length="298" mass="33382">MGKDTRDKIRWGTERRLEFIEFRVYWEGGVNRGEIVEKFGVSVPQASADLTLYQNLAPVNLVYDSSQKRYVAGPGFRPHLLSPDAERYLSQVGAVADGDLGLGDTWISAAPDVDAMIIPQGKVAPDILRSLLAAIRANESVEIEYQSFNVARPEKLWRRITPLAFGFNGVRWHVRAFCHLTEGFKDFVLSRCADLGKSGPPGATGSDDTYWHRRFDVVVAPHPGLSESQRQTVAHDYGMPGLRLVLPVRMAMLFYFNKRMRFDMYEHDRTPAANQLVVENYDAFKAAIAEAEAGKMAG</sequence>
<dbReference type="PANTHER" id="PTHR34580">
    <property type="match status" value="1"/>
</dbReference>
<protein>
    <submittedName>
        <fullName evidence="4">WYL domain-containing protein</fullName>
    </submittedName>
</protein>
<keyword evidence="5" id="KW-1185">Reference proteome</keyword>